<comment type="caution">
    <text evidence="1">The sequence shown here is derived from an EMBL/GenBank/DDBJ whole genome shotgun (WGS) entry which is preliminary data.</text>
</comment>
<evidence type="ECO:0000313" key="2">
    <source>
        <dbReference type="Proteomes" id="UP000273159"/>
    </source>
</evidence>
<protein>
    <submittedName>
        <fullName evidence="1">Uncharacterized protein</fullName>
    </submittedName>
</protein>
<evidence type="ECO:0000313" key="1">
    <source>
        <dbReference type="EMBL" id="RKO20425.1"/>
    </source>
</evidence>
<reference evidence="1 2" key="1">
    <citation type="submission" date="2018-10" db="EMBL/GenBank/DDBJ databases">
        <title>Genome-guide identification and characterization of bacteria that degrade polycyclic aromatic hydrocarbons and resist hexavalent chromium simultaneously.</title>
        <authorList>
            <person name="Feng H."/>
        </authorList>
    </citation>
    <scope>NUCLEOTIDE SEQUENCE [LARGE SCALE GENOMIC DNA]</scope>
    <source>
        <strain evidence="1 2">J015</strain>
    </source>
</reference>
<organism evidence="1 2">
    <name type="scientific">Pseudarthrobacter phenanthrenivorans</name>
    <name type="common">Arthrobacter phenanthrenivorans</name>
    <dbReference type="NCBI Taxonomy" id="361575"/>
    <lineage>
        <taxon>Bacteria</taxon>
        <taxon>Bacillati</taxon>
        <taxon>Actinomycetota</taxon>
        <taxon>Actinomycetes</taxon>
        <taxon>Micrococcales</taxon>
        <taxon>Micrococcaceae</taxon>
        <taxon>Pseudarthrobacter</taxon>
    </lineage>
</organism>
<proteinExistence type="predicted"/>
<dbReference type="EMBL" id="RBNH01000024">
    <property type="protein sequence ID" value="RKO20425.1"/>
    <property type="molecule type" value="Genomic_DNA"/>
</dbReference>
<accession>A0A3B0FKN4</accession>
<dbReference type="Proteomes" id="UP000273159">
    <property type="component" value="Unassembled WGS sequence"/>
</dbReference>
<name>A0A3B0FKN4_PSEPS</name>
<sequence>MAESVRGALDISDPNEILNTLLSRLEEAIQATETAASGLPLFAVEAELTRRLRVALPDARFTAEDIRAWSAQIAS</sequence>
<reference evidence="2" key="2">
    <citation type="submission" date="2018-10" db="EMBL/GenBank/DDBJ databases">
        <authorList>
            <person name="Wang Y."/>
            <person name="Wang J."/>
            <person name="Yang X."/>
            <person name="Wang Z."/>
            <person name="Huang Y."/>
        </authorList>
    </citation>
    <scope>NUCLEOTIDE SEQUENCE [LARGE SCALE GENOMIC DNA]</scope>
    <source>
        <strain evidence="2">J015</strain>
    </source>
</reference>
<gene>
    <name evidence="1" type="ORF">D7Z96_18825</name>
</gene>
<dbReference type="AlphaFoldDB" id="A0A3B0FKN4"/>